<gene>
    <name evidence="2" type="ORF">ACFOOG_00760</name>
</gene>
<proteinExistence type="predicted"/>
<evidence type="ECO:0000313" key="2">
    <source>
        <dbReference type="EMBL" id="MFC3851346.1"/>
    </source>
</evidence>
<dbReference type="InterPro" id="IPR013321">
    <property type="entry name" value="Arc_rbn_hlx_hlx"/>
</dbReference>
<evidence type="ECO:0000313" key="3">
    <source>
        <dbReference type="Proteomes" id="UP001595617"/>
    </source>
</evidence>
<reference evidence="3" key="1">
    <citation type="journal article" date="2019" name="Int. J. Syst. Evol. Microbiol.">
        <title>The Global Catalogue of Microorganisms (GCM) 10K type strain sequencing project: providing services to taxonomists for standard genome sequencing and annotation.</title>
        <authorList>
            <consortium name="The Broad Institute Genomics Platform"/>
            <consortium name="The Broad Institute Genome Sequencing Center for Infectious Disease"/>
            <person name="Wu L."/>
            <person name="Ma J."/>
        </authorList>
    </citation>
    <scope>NUCLEOTIDE SEQUENCE [LARGE SCALE GENOMIC DNA]</scope>
    <source>
        <strain evidence="3">IBRC 10765</strain>
    </source>
</reference>
<dbReference type="RefSeq" id="WP_380692488.1">
    <property type="nucleotide sequence ID" value="NZ_JBHRYR010000002.1"/>
</dbReference>
<dbReference type="SUPFAM" id="SSF47598">
    <property type="entry name" value="Ribbon-helix-helix"/>
    <property type="match status" value="1"/>
</dbReference>
<dbReference type="InterPro" id="IPR053853">
    <property type="entry name" value="FitA-like_RHH"/>
</dbReference>
<accession>A0ABV7ZTA7</accession>
<name>A0ABV7ZTA7_9GAMM</name>
<sequence length="80" mass="9089">MATITVRNLDEELKAELRVQAARHGHSMEEEVRAILRQAVIKPQQGKLGSRIHQRFAAEGGLEMVLPARDDKPRITDFEE</sequence>
<keyword evidence="3" id="KW-1185">Reference proteome</keyword>
<dbReference type="Proteomes" id="UP001595617">
    <property type="component" value="Unassembled WGS sequence"/>
</dbReference>
<protein>
    <submittedName>
        <fullName evidence="2">Plasmid stabilization protein</fullName>
    </submittedName>
</protein>
<feature type="domain" description="Antitoxin FitA-like ribbon-helix-helix" evidence="1">
    <location>
        <begin position="2"/>
        <end position="40"/>
    </location>
</feature>
<evidence type="ECO:0000259" key="1">
    <source>
        <dbReference type="Pfam" id="PF22513"/>
    </source>
</evidence>
<dbReference type="Pfam" id="PF22513">
    <property type="entry name" value="FitA-like_RHH"/>
    <property type="match status" value="1"/>
</dbReference>
<comment type="caution">
    <text evidence="2">The sequence shown here is derived from an EMBL/GenBank/DDBJ whole genome shotgun (WGS) entry which is preliminary data.</text>
</comment>
<dbReference type="Gene3D" id="1.10.1220.10">
    <property type="entry name" value="Met repressor-like"/>
    <property type="match status" value="1"/>
</dbReference>
<organism evidence="2 3">
    <name type="scientific">Saccharospirillum mangrovi</name>
    <dbReference type="NCBI Taxonomy" id="2161747"/>
    <lineage>
        <taxon>Bacteria</taxon>
        <taxon>Pseudomonadati</taxon>
        <taxon>Pseudomonadota</taxon>
        <taxon>Gammaproteobacteria</taxon>
        <taxon>Oceanospirillales</taxon>
        <taxon>Saccharospirillaceae</taxon>
        <taxon>Saccharospirillum</taxon>
    </lineage>
</organism>
<dbReference type="InterPro" id="IPR010985">
    <property type="entry name" value="Ribbon_hlx_hlx"/>
</dbReference>
<dbReference type="EMBL" id="JBHRYR010000002">
    <property type="protein sequence ID" value="MFC3851346.1"/>
    <property type="molecule type" value="Genomic_DNA"/>
</dbReference>